<dbReference type="EMBL" id="JADOBI010000008">
    <property type="protein sequence ID" value="MBF7981221.1"/>
    <property type="molecule type" value="Genomic_DNA"/>
</dbReference>
<keyword evidence="5" id="KW-0442">Lipid degradation</keyword>
<evidence type="ECO:0000256" key="5">
    <source>
        <dbReference type="ARBA" id="ARBA00022963"/>
    </source>
</evidence>
<dbReference type="InterPro" id="IPR025202">
    <property type="entry name" value="PLD-like_dom"/>
</dbReference>
<evidence type="ECO:0000313" key="9">
    <source>
        <dbReference type="EMBL" id="MBF7981221.1"/>
    </source>
</evidence>
<protein>
    <recommendedName>
        <fullName evidence="3">phospholipase D</fullName>
        <ecNumber evidence="3">3.1.4.4</ecNumber>
    </recommendedName>
</protein>
<dbReference type="EC" id="3.1.4.4" evidence="3"/>
<dbReference type="PROSITE" id="PS50035">
    <property type="entry name" value="PLD"/>
    <property type="match status" value="1"/>
</dbReference>
<evidence type="ECO:0000256" key="1">
    <source>
        <dbReference type="ARBA" id="ARBA00000798"/>
    </source>
</evidence>
<dbReference type="SUPFAM" id="SSF56024">
    <property type="entry name" value="Phospholipase D/nuclease"/>
    <property type="match status" value="1"/>
</dbReference>
<organism evidence="9 10">
    <name type="scientific">Rahnella laticis</name>
    <dbReference type="NCBI Taxonomy" id="2787622"/>
    <lineage>
        <taxon>Bacteria</taxon>
        <taxon>Pseudomonadati</taxon>
        <taxon>Pseudomonadota</taxon>
        <taxon>Gammaproteobacteria</taxon>
        <taxon>Enterobacterales</taxon>
        <taxon>Yersiniaceae</taxon>
        <taxon>Rahnella</taxon>
    </lineage>
</organism>
<dbReference type="InterPro" id="IPR001736">
    <property type="entry name" value="PLipase_D/transphosphatidylase"/>
</dbReference>
<evidence type="ECO:0000313" key="10">
    <source>
        <dbReference type="Proteomes" id="UP000636811"/>
    </source>
</evidence>
<evidence type="ECO:0000259" key="8">
    <source>
        <dbReference type="PROSITE" id="PS50035"/>
    </source>
</evidence>
<evidence type="ECO:0000256" key="4">
    <source>
        <dbReference type="ARBA" id="ARBA00022801"/>
    </source>
</evidence>
<evidence type="ECO:0000256" key="3">
    <source>
        <dbReference type="ARBA" id="ARBA00012027"/>
    </source>
</evidence>
<dbReference type="Proteomes" id="UP000636811">
    <property type="component" value="Unassembled WGS sequence"/>
</dbReference>
<keyword evidence="4" id="KW-0378">Hydrolase</keyword>
<dbReference type="PANTHER" id="PTHR43856:SF1">
    <property type="entry name" value="MITOCHONDRIAL CARDIOLIPIN HYDROLASE"/>
    <property type="match status" value="1"/>
</dbReference>
<evidence type="ECO:0000256" key="6">
    <source>
        <dbReference type="ARBA" id="ARBA00023098"/>
    </source>
</evidence>
<dbReference type="Gene3D" id="3.30.870.10">
    <property type="entry name" value="Endonuclease Chain A"/>
    <property type="match status" value="1"/>
</dbReference>
<reference evidence="9 10" key="1">
    <citation type="submission" date="2020-11" db="EMBL/GenBank/DDBJ databases">
        <title>Taxonomic investigation of Rahnella strains.</title>
        <authorList>
            <person name="Lee S.D."/>
        </authorList>
    </citation>
    <scope>NUCLEOTIDE SEQUENCE [LARGE SCALE GENOMIC DNA]</scope>
    <source>
        <strain evidence="9 10">SAP-17</strain>
    </source>
</reference>
<dbReference type="Pfam" id="PF13091">
    <property type="entry name" value="PLDc_2"/>
    <property type="match status" value="1"/>
</dbReference>
<gene>
    <name evidence="9" type="ORF">IV433_17540</name>
</gene>
<keyword evidence="7" id="KW-0732">Signal</keyword>
<name>A0ABS0E803_9GAMM</name>
<sequence length="175" mass="19051">MKTWIKCLAVTALLAGSVQAQTVQVGFSPEGSARALVLDLINHAHKSIKMMAYEFTAHDVVAALDSAADRGVSVQVIVDNRQNMHNPKALHNIADASAHGIQLRVDKHYHIQHDKVIIADGNAVETGSFNYSQTAETANSENVVILRDMPGVTKQFQQHFASRWALSEVLIGKNG</sequence>
<dbReference type="RefSeq" id="WP_195815228.1">
    <property type="nucleotide sequence ID" value="NZ_JADOBI010000008.1"/>
</dbReference>
<dbReference type="PANTHER" id="PTHR43856">
    <property type="entry name" value="CARDIOLIPIN HYDROLASE"/>
    <property type="match status" value="1"/>
</dbReference>
<dbReference type="CDD" id="cd09170">
    <property type="entry name" value="PLDc_Nuc"/>
    <property type="match status" value="1"/>
</dbReference>
<comment type="caution">
    <text evidence="9">The sequence shown here is derived from an EMBL/GenBank/DDBJ whole genome shotgun (WGS) entry which is preliminary data.</text>
</comment>
<feature type="signal peptide" evidence="7">
    <location>
        <begin position="1"/>
        <end position="20"/>
    </location>
</feature>
<keyword evidence="6" id="KW-0443">Lipid metabolism</keyword>
<comment type="similarity">
    <text evidence="2">Belongs to the phospholipase D family.</text>
</comment>
<feature type="chain" id="PRO_5047328192" description="phospholipase D" evidence="7">
    <location>
        <begin position="21"/>
        <end position="175"/>
    </location>
</feature>
<feature type="domain" description="PLD phosphodiesterase" evidence="8">
    <location>
        <begin position="108"/>
        <end position="135"/>
    </location>
</feature>
<keyword evidence="10" id="KW-1185">Reference proteome</keyword>
<comment type="catalytic activity">
    <reaction evidence="1">
        <text>a 1,2-diacyl-sn-glycero-3-phosphocholine + H2O = a 1,2-diacyl-sn-glycero-3-phosphate + choline + H(+)</text>
        <dbReference type="Rhea" id="RHEA:14445"/>
        <dbReference type="ChEBI" id="CHEBI:15354"/>
        <dbReference type="ChEBI" id="CHEBI:15377"/>
        <dbReference type="ChEBI" id="CHEBI:15378"/>
        <dbReference type="ChEBI" id="CHEBI:57643"/>
        <dbReference type="ChEBI" id="CHEBI:58608"/>
        <dbReference type="EC" id="3.1.4.4"/>
    </reaction>
</comment>
<proteinExistence type="inferred from homology"/>
<evidence type="ECO:0000256" key="7">
    <source>
        <dbReference type="SAM" id="SignalP"/>
    </source>
</evidence>
<dbReference type="InterPro" id="IPR051406">
    <property type="entry name" value="PLD_domain"/>
</dbReference>
<accession>A0ABS0E803</accession>
<evidence type="ECO:0000256" key="2">
    <source>
        <dbReference type="ARBA" id="ARBA00008664"/>
    </source>
</evidence>